<feature type="compositionally biased region" description="Basic residues" evidence="1">
    <location>
        <begin position="1"/>
        <end position="10"/>
    </location>
</feature>
<evidence type="ECO:0000313" key="3">
    <source>
        <dbReference type="Proteomes" id="UP000193467"/>
    </source>
</evidence>
<protein>
    <submittedName>
        <fullName evidence="2">Uncharacterized protein</fullName>
    </submittedName>
</protein>
<evidence type="ECO:0000313" key="2">
    <source>
        <dbReference type="EMBL" id="ORY88154.1"/>
    </source>
</evidence>
<proteinExistence type="predicted"/>
<dbReference type="InParanoid" id="A0A1Y2FXV9"/>
<accession>A0A1Y2FXV9</accession>
<feature type="region of interest" description="Disordered" evidence="1">
    <location>
        <begin position="81"/>
        <end position="149"/>
    </location>
</feature>
<reference evidence="2 3" key="1">
    <citation type="submission" date="2016-07" db="EMBL/GenBank/DDBJ databases">
        <title>Pervasive Adenine N6-methylation of Active Genes in Fungi.</title>
        <authorList>
            <consortium name="DOE Joint Genome Institute"/>
            <person name="Mondo S.J."/>
            <person name="Dannebaum R.O."/>
            <person name="Kuo R.C."/>
            <person name="Labutti K."/>
            <person name="Haridas S."/>
            <person name="Kuo A."/>
            <person name="Salamov A."/>
            <person name="Ahrendt S.R."/>
            <person name="Lipzen A."/>
            <person name="Sullivan W."/>
            <person name="Andreopoulos W.B."/>
            <person name="Clum A."/>
            <person name="Lindquist E."/>
            <person name="Daum C."/>
            <person name="Ramamoorthy G.K."/>
            <person name="Gryganskyi A."/>
            <person name="Culley D."/>
            <person name="Magnuson J.K."/>
            <person name="James T.Y."/>
            <person name="O'Malley M.A."/>
            <person name="Stajich J.E."/>
            <person name="Spatafora J.W."/>
            <person name="Visel A."/>
            <person name="Grigoriev I.V."/>
        </authorList>
    </citation>
    <scope>NUCLEOTIDE SEQUENCE [LARGE SCALE GENOMIC DNA]</scope>
    <source>
        <strain evidence="2 3">62-1032</strain>
    </source>
</reference>
<keyword evidence="3" id="KW-1185">Reference proteome</keyword>
<dbReference type="AlphaFoldDB" id="A0A1Y2FXV9"/>
<feature type="compositionally biased region" description="Low complexity" evidence="1">
    <location>
        <begin position="81"/>
        <end position="93"/>
    </location>
</feature>
<dbReference type="EMBL" id="MCGR01000012">
    <property type="protein sequence ID" value="ORY88154.1"/>
    <property type="molecule type" value="Genomic_DNA"/>
</dbReference>
<organism evidence="2 3">
    <name type="scientific">Leucosporidium creatinivorum</name>
    <dbReference type="NCBI Taxonomy" id="106004"/>
    <lineage>
        <taxon>Eukaryota</taxon>
        <taxon>Fungi</taxon>
        <taxon>Dikarya</taxon>
        <taxon>Basidiomycota</taxon>
        <taxon>Pucciniomycotina</taxon>
        <taxon>Microbotryomycetes</taxon>
        <taxon>Leucosporidiales</taxon>
        <taxon>Leucosporidium</taxon>
    </lineage>
</organism>
<feature type="compositionally biased region" description="Polar residues" evidence="1">
    <location>
        <begin position="15"/>
        <end position="26"/>
    </location>
</feature>
<evidence type="ECO:0000256" key="1">
    <source>
        <dbReference type="SAM" id="MobiDB-lite"/>
    </source>
</evidence>
<feature type="compositionally biased region" description="Low complexity" evidence="1">
    <location>
        <begin position="100"/>
        <end position="115"/>
    </location>
</feature>
<sequence length="203" mass="21943">MGERKRRGPRVKASLPSTTFSNSSITIDMHLPCKRTRSSSPPFDLVFPSPSSAEEGRLEPAVISTSSKRLAGFTSSLKHISTIHSSRSHTSQPSTPPSTPSLSRRSSSSSASVSSLNLNHMAQPSFVLTPPPSPKPSRARSPPSALHEQAKRIFETHYLLIESPSSPSPSPPYSPTIIALDEPTAFERRTPIQATTVQECTVM</sequence>
<name>A0A1Y2FXV9_9BASI</name>
<comment type="caution">
    <text evidence="2">The sequence shown here is derived from an EMBL/GenBank/DDBJ whole genome shotgun (WGS) entry which is preliminary data.</text>
</comment>
<feature type="region of interest" description="Disordered" evidence="1">
    <location>
        <begin position="1"/>
        <end position="68"/>
    </location>
</feature>
<dbReference type="Proteomes" id="UP000193467">
    <property type="component" value="Unassembled WGS sequence"/>
</dbReference>
<gene>
    <name evidence="2" type="ORF">BCR35DRAFT_302092</name>
</gene>